<keyword evidence="3" id="KW-0813">Transport</keyword>
<dbReference type="GeneID" id="14909766"/>
<dbReference type="FunFam" id="3.40.50.300:FF:002145">
    <property type="entry name" value="ABC transporter (MsbA subfamily)"/>
    <property type="match status" value="1"/>
</dbReference>
<dbReference type="OrthoDB" id="6500128at2759"/>
<dbReference type="InterPro" id="IPR003439">
    <property type="entry name" value="ABC_transporter-like_ATP-bd"/>
</dbReference>
<evidence type="ECO:0000256" key="2">
    <source>
        <dbReference type="ARBA" id="ARBA00009726"/>
    </source>
</evidence>
<keyword evidence="9" id="KW-0472">Membrane</keyword>
<sequence>MKYRPELNFVLKGTSFCIKSGQSVGCVGRTGAGKSSLLQALFRMTNIEPQSKILLDGVDIRTIGLNTLRSSISIIPQAPFLFSGNVRKNIDPLNQYQDTEVWEALQLAELKETVSQLKDGLNTDMPNAQSLFSTGQKQLICLARAILKNSKILVLDEATANVDMKTDEIIQNAIKKQFIGYFGYGSRESC</sequence>
<keyword evidence="10" id="KW-0325">Glycoprotein</keyword>
<gene>
    <name evidence="12" type="ORF">IMG5_048610</name>
</gene>
<evidence type="ECO:0000256" key="4">
    <source>
        <dbReference type="ARBA" id="ARBA00022475"/>
    </source>
</evidence>
<dbReference type="STRING" id="857967.G0QMG9"/>
<accession>G0QMG9</accession>
<dbReference type="eggNOG" id="KOG0054">
    <property type="taxonomic scope" value="Eukaryota"/>
</dbReference>
<dbReference type="InterPro" id="IPR027417">
    <property type="entry name" value="P-loop_NTPase"/>
</dbReference>
<dbReference type="RefSeq" id="XP_004037577.1">
    <property type="nucleotide sequence ID" value="XM_004037529.1"/>
</dbReference>
<dbReference type="InParanoid" id="G0QMG9"/>
<evidence type="ECO:0000256" key="5">
    <source>
        <dbReference type="ARBA" id="ARBA00022692"/>
    </source>
</evidence>
<evidence type="ECO:0000256" key="10">
    <source>
        <dbReference type="ARBA" id="ARBA00023180"/>
    </source>
</evidence>
<keyword evidence="6" id="KW-0547">Nucleotide-binding</keyword>
<protein>
    <recommendedName>
        <fullName evidence="11">ABC transporter domain-containing protein</fullName>
    </recommendedName>
</protein>
<evidence type="ECO:0000313" key="12">
    <source>
        <dbReference type="EMBL" id="EGR33591.1"/>
    </source>
</evidence>
<dbReference type="PANTHER" id="PTHR24223">
    <property type="entry name" value="ATP-BINDING CASSETTE SUB-FAMILY C"/>
    <property type="match status" value="1"/>
</dbReference>
<keyword evidence="13" id="KW-1185">Reference proteome</keyword>
<organism evidence="12 13">
    <name type="scientific">Ichthyophthirius multifiliis</name>
    <name type="common">White spot disease agent</name>
    <name type="synonym">Ich</name>
    <dbReference type="NCBI Taxonomy" id="5932"/>
    <lineage>
        <taxon>Eukaryota</taxon>
        <taxon>Sar</taxon>
        <taxon>Alveolata</taxon>
        <taxon>Ciliophora</taxon>
        <taxon>Intramacronucleata</taxon>
        <taxon>Oligohymenophorea</taxon>
        <taxon>Hymenostomatida</taxon>
        <taxon>Ophryoglenina</taxon>
        <taxon>Ichthyophthirius</taxon>
    </lineage>
</organism>
<dbReference type="InterPro" id="IPR050173">
    <property type="entry name" value="ABC_transporter_C-like"/>
</dbReference>
<keyword evidence="8" id="KW-1133">Transmembrane helix</keyword>
<comment type="similarity">
    <text evidence="2">Belongs to the ABC transporter superfamily. ABCC family. Conjugate transporter (TC 3.A.1.208) subfamily.</text>
</comment>
<evidence type="ECO:0000256" key="6">
    <source>
        <dbReference type="ARBA" id="ARBA00022741"/>
    </source>
</evidence>
<evidence type="ECO:0000256" key="8">
    <source>
        <dbReference type="ARBA" id="ARBA00022989"/>
    </source>
</evidence>
<dbReference type="SUPFAM" id="SSF52540">
    <property type="entry name" value="P-loop containing nucleoside triphosphate hydrolases"/>
    <property type="match status" value="1"/>
</dbReference>
<dbReference type="Proteomes" id="UP000008983">
    <property type="component" value="Unassembled WGS sequence"/>
</dbReference>
<keyword evidence="5" id="KW-0812">Transmembrane</keyword>
<keyword evidence="4" id="KW-1003">Cell membrane</keyword>
<evidence type="ECO:0000256" key="7">
    <source>
        <dbReference type="ARBA" id="ARBA00022840"/>
    </source>
</evidence>
<dbReference type="GO" id="GO:0042626">
    <property type="term" value="F:ATPase-coupled transmembrane transporter activity"/>
    <property type="evidence" value="ECO:0007669"/>
    <property type="project" value="TreeGrafter"/>
</dbReference>
<dbReference type="EMBL" id="GL983419">
    <property type="protein sequence ID" value="EGR33591.1"/>
    <property type="molecule type" value="Genomic_DNA"/>
</dbReference>
<dbReference type="GO" id="GO:0016887">
    <property type="term" value="F:ATP hydrolysis activity"/>
    <property type="evidence" value="ECO:0007669"/>
    <property type="project" value="InterPro"/>
</dbReference>
<name>G0QMG9_ICHMU</name>
<dbReference type="Pfam" id="PF00005">
    <property type="entry name" value="ABC_tran"/>
    <property type="match status" value="1"/>
</dbReference>
<dbReference type="PANTHER" id="PTHR24223:SF456">
    <property type="entry name" value="MULTIDRUG RESISTANCE-ASSOCIATED PROTEIN LETHAL(2)03659"/>
    <property type="match status" value="1"/>
</dbReference>
<evidence type="ECO:0000256" key="3">
    <source>
        <dbReference type="ARBA" id="ARBA00022448"/>
    </source>
</evidence>
<dbReference type="GO" id="GO:0005524">
    <property type="term" value="F:ATP binding"/>
    <property type="evidence" value="ECO:0007669"/>
    <property type="project" value="UniProtKB-KW"/>
</dbReference>
<comment type="subcellular location">
    <subcellularLocation>
        <location evidence="1">Cell membrane</location>
        <topology evidence="1">Multi-pass membrane protein</topology>
    </subcellularLocation>
</comment>
<evidence type="ECO:0000259" key="11">
    <source>
        <dbReference type="Pfam" id="PF00005"/>
    </source>
</evidence>
<keyword evidence="7" id="KW-0067">ATP-binding</keyword>
<dbReference type="OMA" id="TAMICIS"/>
<dbReference type="AlphaFoldDB" id="G0QMG9"/>
<evidence type="ECO:0000256" key="1">
    <source>
        <dbReference type="ARBA" id="ARBA00004651"/>
    </source>
</evidence>
<proteinExistence type="inferred from homology"/>
<evidence type="ECO:0000256" key="9">
    <source>
        <dbReference type="ARBA" id="ARBA00023136"/>
    </source>
</evidence>
<evidence type="ECO:0000313" key="13">
    <source>
        <dbReference type="Proteomes" id="UP000008983"/>
    </source>
</evidence>
<dbReference type="GO" id="GO:0005886">
    <property type="term" value="C:plasma membrane"/>
    <property type="evidence" value="ECO:0007669"/>
    <property type="project" value="UniProtKB-SubCell"/>
</dbReference>
<feature type="domain" description="ABC transporter" evidence="11">
    <location>
        <begin position="11"/>
        <end position="160"/>
    </location>
</feature>
<dbReference type="Gene3D" id="3.40.50.300">
    <property type="entry name" value="P-loop containing nucleotide triphosphate hydrolases"/>
    <property type="match status" value="1"/>
</dbReference>
<dbReference type="CDD" id="cd03244">
    <property type="entry name" value="ABCC_MRP_domain2"/>
    <property type="match status" value="1"/>
</dbReference>
<reference evidence="12 13" key="1">
    <citation type="submission" date="2011-07" db="EMBL/GenBank/DDBJ databases">
        <authorList>
            <person name="Coyne R."/>
            <person name="Brami D."/>
            <person name="Johnson J."/>
            <person name="Hostetler J."/>
            <person name="Hannick L."/>
            <person name="Clark T."/>
            <person name="Cassidy-Hanley D."/>
            <person name="Inman J."/>
        </authorList>
    </citation>
    <scope>NUCLEOTIDE SEQUENCE [LARGE SCALE GENOMIC DNA]</scope>
    <source>
        <strain evidence="12 13">G5</strain>
    </source>
</reference>